<keyword evidence="4" id="KW-1185">Reference proteome</keyword>
<proteinExistence type="inferred from homology"/>
<gene>
    <name evidence="3" type="ORF">WJX74_005228</name>
</gene>
<evidence type="ECO:0000256" key="1">
    <source>
        <dbReference type="ARBA" id="ARBA00007753"/>
    </source>
</evidence>
<dbReference type="PANTHER" id="PTHR28584">
    <property type="entry name" value="FAMILY WITH SEQUENCE SIMILARITY 228 MEMBER A"/>
    <property type="match status" value="1"/>
</dbReference>
<dbReference type="PANTHER" id="PTHR28584:SF1">
    <property type="entry name" value="PROTEIN FAM228B"/>
    <property type="match status" value="1"/>
</dbReference>
<evidence type="ECO:0000313" key="3">
    <source>
        <dbReference type="EMBL" id="KAK9828244.1"/>
    </source>
</evidence>
<feature type="compositionally biased region" description="Polar residues" evidence="2">
    <location>
        <begin position="514"/>
        <end position="529"/>
    </location>
</feature>
<dbReference type="InterPro" id="IPR040046">
    <property type="entry name" value="FAM228"/>
</dbReference>
<dbReference type="EMBL" id="JALJOS010000016">
    <property type="protein sequence ID" value="KAK9828244.1"/>
    <property type="molecule type" value="Genomic_DNA"/>
</dbReference>
<evidence type="ECO:0000256" key="2">
    <source>
        <dbReference type="SAM" id="MobiDB-lite"/>
    </source>
</evidence>
<evidence type="ECO:0000313" key="4">
    <source>
        <dbReference type="Proteomes" id="UP001438707"/>
    </source>
</evidence>
<accession>A0AAW1R3F9</accession>
<reference evidence="3 4" key="1">
    <citation type="journal article" date="2024" name="Nat. Commun.">
        <title>Phylogenomics reveals the evolutionary origins of lichenization in chlorophyte algae.</title>
        <authorList>
            <person name="Puginier C."/>
            <person name="Libourel C."/>
            <person name="Otte J."/>
            <person name="Skaloud P."/>
            <person name="Haon M."/>
            <person name="Grisel S."/>
            <person name="Petersen M."/>
            <person name="Berrin J.G."/>
            <person name="Delaux P.M."/>
            <person name="Dal Grande F."/>
            <person name="Keller J."/>
        </authorList>
    </citation>
    <scope>NUCLEOTIDE SEQUENCE [LARGE SCALE GENOMIC DNA]</scope>
    <source>
        <strain evidence="3 4">SAG 2145</strain>
    </source>
</reference>
<comment type="similarity">
    <text evidence="1">Belongs to the FAM228 family.</text>
</comment>
<dbReference type="AlphaFoldDB" id="A0AAW1R3F9"/>
<sequence length="558" mass="62364">MVTVEKSGGNVTSDKQQVAYLLSGSSPGGGEPEVRAPKTRRVAAPALQEESVNASIHRRQLVRVAARQAAFNRIPKKTHEQNKKVHKQREVQDEEHFKQLLADIEQGCKVIVPRAQRYVDTADTARRKKQEVLHTEWEETVFQKIQNRIMAEVAKRSSSDVGHRLQLQHQQYLDAVNRTRGIFRDTIIPAEYDPLQPHQSTIRVAVGDIEDPVKRDILKDAKEKQLVLGSSYMGGGGGKLTLPPQMWDKTSCTPATRCINASGEYAPRILSPDVIAKRASHVKLDMVDMAIGKEAVLAEYPMGKRMVPGPEARSGRRDLSGLMQPCGDPYAEHKALDDAWLHSTWTEGRKKVDGPEVKQGRRDLTECLQQSKDVHDKRALGDSWLSAKGRRQVPGPEERRGRKDLYDVLEHKERGIIQKSRTLGDHYLETMWFTGLGRQAGPMIPGGRKDLFAILEQQPARPPGTMPADWADDAWLTIRGRPTQPEKGSGQAVRAALLGEGQRDPRWRPASRPPAQSNISCLESLNTIHPSHEPRSTSARQGRSNQSHLLNELTLHPA</sequence>
<comment type="caution">
    <text evidence="3">The sequence shown here is derived from an EMBL/GenBank/DDBJ whole genome shotgun (WGS) entry which is preliminary data.</text>
</comment>
<feature type="region of interest" description="Disordered" evidence="2">
    <location>
        <begin position="499"/>
        <end position="558"/>
    </location>
</feature>
<protein>
    <submittedName>
        <fullName evidence="3">Uncharacterized protein</fullName>
    </submittedName>
</protein>
<feature type="compositionally biased region" description="Polar residues" evidence="2">
    <location>
        <begin position="536"/>
        <end position="549"/>
    </location>
</feature>
<organism evidence="3 4">
    <name type="scientific">Apatococcus lobatus</name>
    <dbReference type="NCBI Taxonomy" id="904363"/>
    <lineage>
        <taxon>Eukaryota</taxon>
        <taxon>Viridiplantae</taxon>
        <taxon>Chlorophyta</taxon>
        <taxon>core chlorophytes</taxon>
        <taxon>Trebouxiophyceae</taxon>
        <taxon>Chlorellales</taxon>
        <taxon>Chlorellaceae</taxon>
        <taxon>Apatococcus</taxon>
    </lineage>
</organism>
<name>A0AAW1R3F9_9CHLO</name>
<dbReference type="Proteomes" id="UP001438707">
    <property type="component" value="Unassembled WGS sequence"/>
</dbReference>
<feature type="region of interest" description="Disordered" evidence="2">
    <location>
        <begin position="1"/>
        <end position="38"/>
    </location>
</feature>